<protein>
    <recommendedName>
        <fullName evidence="5">Bifunctional protein PutA</fullName>
    </recommendedName>
    <domain>
        <recommendedName>
            <fullName evidence="5">Proline dehydrogenase</fullName>
            <ecNumber evidence="5">1.5.5.2</ecNumber>
        </recommendedName>
        <alternativeName>
            <fullName evidence="5">Proline oxidase</fullName>
        </alternativeName>
    </domain>
    <domain>
        <recommendedName>
            <fullName evidence="5">Delta-1-pyrroline-5-carboxylate dehydrogenase</fullName>
            <shortName evidence="5">P5C dehydrogenase</shortName>
            <ecNumber evidence="5">1.2.1.88</ecNumber>
        </recommendedName>
        <alternativeName>
            <fullName evidence="5">L-glutamate gamma-semialdehyde dehydrogenase</fullName>
        </alternativeName>
    </domain>
</protein>
<comment type="pathway">
    <text evidence="1 5">Amino-acid degradation; L-proline degradation into L-glutamate; L-glutamate from L-proline: step 2/2.</text>
</comment>
<dbReference type="SUPFAM" id="SSF51730">
    <property type="entry name" value="FAD-linked oxidoreductase"/>
    <property type="match status" value="1"/>
</dbReference>
<dbReference type="GO" id="GO:0004657">
    <property type="term" value="F:proline dehydrogenase activity"/>
    <property type="evidence" value="ECO:0007669"/>
    <property type="project" value="UniProtKB-UniRule"/>
</dbReference>
<dbReference type="PANTHER" id="PTHR42862:SF1">
    <property type="entry name" value="DELTA-1-PYRROLINE-5-CARBOXYLATE DEHYDROGENASE 2, ISOFORM A-RELATED"/>
    <property type="match status" value="1"/>
</dbReference>
<accession>A0A7W8ENS0</accession>
<dbReference type="NCBIfam" id="NF008869">
    <property type="entry name" value="PRK11904.1"/>
    <property type="match status" value="1"/>
</dbReference>
<name>A0A7W8ENS0_9HYPH</name>
<keyword evidence="5" id="KW-0642">Proline metabolism</keyword>
<keyword evidence="5" id="KW-0274">FAD</keyword>
<evidence type="ECO:0000259" key="8">
    <source>
        <dbReference type="Pfam" id="PF01619"/>
    </source>
</evidence>
<dbReference type="CDD" id="cd07125">
    <property type="entry name" value="ALDH_PutA-P5CDH"/>
    <property type="match status" value="1"/>
</dbReference>
<dbReference type="InterPro" id="IPR016160">
    <property type="entry name" value="Ald_DH_CS_CYS"/>
</dbReference>
<feature type="domain" description="Proline dehydrogenase PutA" evidence="9">
    <location>
        <begin position="79"/>
        <end position="188"/>
    </location>
</feature>
<dbReference type="RefSeq" id="WP_151159995.1">
    <property type="nucleotide sequence ID" value="NZ_JACHIL010000004.1"/>
</dbReference>
<comment type="catalytic activity">
    <reaction evidence="4 5">
        <text>L-glutamate 5-semialdehyde + NAD(+) + H2O = L-glutamate + NADH + 2 H(+)</text>
        <dbReference type="Rhea" id="RHEA:30235"/>
        <dbReference type="ChEBI" id="CHEBI:15377"/>
        <dbReference type="ChEBI" id="CHEBI:15378"/>
        <dbReference type="ChEBI" id="CHEBI:29985"/>
        <dbReference type="ChEBI" id="CHEBI:57540"/>
        <dbReference type="ChEBI" id="CHEBI:57945"/>
        <dbReference type="ChEBI" id="CHEBI:58066"/>
        <dbReference type="EC" id="1.2.1.88"/>
    </reaction>
</comment>
<dbReference type="InterPro" id="IPR016163">
    <property type="entry name" value="Ald_DH_C"/>
</dbReference>
<keyword evidence="5" id="KW-0238">DNA-binding</keyword>
<dbReference type="EC" id="1.2.1.88" evidence="5"/>
<dbReference type="GO" id="GO:0009898">
    <property type="term" value="C:cytoplasmic side of plasma membrane"/>
    <property type="evidence" value="ECO:0007669"/>
    <property type="project" value="TreeGrafter"/>
</dbReference>
<evidence type="ECO:0000256" key="3">
    <source>
        <dbReference type="ARBA" id="ARBA00023027"/>
    </source>
</evidence>
<dbReference type="UniPathway" id="UPA00261">
    <property type="reaction ID" value="UER00373"/>
</dbReference>
<dbReference type="InterPro" id="IPR050485">
    <property type="entry name" value="Proline_metab_enzyme"/>
</dbReference>
<proteinExistence type="inferred from homology"/>
<dbReference type="PROSITE" id="PS00070">
    <property type="entry name" value="ALDEHYDE_DEHYDR_CYS"/>
    <property type="match status" value="1"/>
</dbReference>
<dbReference type="InterPro" id="IPR002872">
    <property type="entry name" value="Proline_DH_dom"/>
</dbReference>
<comment type="cofactor">
    <cofactor evidence="5">
        <name>FAD</name>
        <dbReference type="ChEBI" id="CHEBI:57692"/>
    </cofactor>
</comment>
<dbReference type="Gene3D" id="3.40.309.10">
    <property type="entry name" value="Aldehyde Dehydrogenase, Chain A, domain 2"/>
    <property type="match status" value="1"/>
</dbReference>
<feature type="active site" evidence="6">
    <location>
        <position position="840"/>
    </location>
</feature>
<comment type="catalytic activity">
    <reaction evidence="5">
        <text>L-proline + a quinone = (S)-1-pyrroline-5-carboxylate + a quinol + H(+)</text>
        <dbReference type="Rhea" id="RHEA:23784"/>
        <dbReference type="ChEBI" id="CHEBI:15378"/>
        <dbReference type="ChEBI" id="CHEBI:17388"/>
        <dbReference type="ChEBI" id="CHEBI:24646"/>
        <dbReference type="ChEBI" id="CHEBI:60039"/>
        <dbReference type="ChEBI" id="CHEBI:132124"/>
        <dbReference type="EC" id="1.5.5.2"/>
    </reaction>
</comment>
<dbReference type="Pfam" id="PF14850">
    <property type="entry name" value="Pro_dh-DNA_bdg"/>
    <property type="match status" value="1"/>
</dbReference>
<evidence type="ECO:0000259" key="9">
    <source>
        <dbReference type="Pfam" id="PF14850"/>
    </source>
</evidence>
<dbReference type="InterPro" id="IPR024082">
    <property type="entry name" value="PRODH_PutA_dom_II"/>
</dbReference>
<keyword evidence="2 5" id="KW-0560">Oxidoreductase</keyword>
<evidence type="ECO:0000256" key="1">
    <source>
        <dbReference type="ARBA" id="ARBA00004786"/>
    </source>
</evidence>
<keyword evidence="11" id="KW-1185">Reference proteome</keyword>
<dbReference type="Gene3D" id="3.20.20.220">
    <property type="match status" value="1"/>
</dbReference>
<comment type="function">
    <text evidence="5">Oxidizes proline to glutamate for use as a carbon and nitrogen source.</text>
</comment>
<dbReference type="InterPro" id="IPR025703">
    <property type="entry name" value="Bifunct_PutA"/>
</dbReference>
<evidence type="ECO:0000259" key="7">
    <source>
        <dbReference type="Pfam" id="PF00171"/>
    </source>
</evidence>
<evidence type="ECO:0000256" key="5">
    <source>
        <dbReference type="PIRNR" id="PIRNR000197"/>
    </source>
</evidence>
<dbReference type="EMBL" id="JACHIL010000004">
    <property type="protein sequence ID" value="MBB5091785.1"/>
    <property type="molecule type" value="Genomic_DNA"/>
</dbReference>
<dbReference type="Gene3D" id="3.40.605.10">
    <property type="entry name" value="Aldehyde Dehydrogenase, Chain A, domain 1"/>
    <property type="match status" value="1"/>
</dbReference>
<evidence type="ECO:0000313" key="11">
    <source>
        <dbReference type="Proteomes" id="UP000531231"/>
    </source>
</evidence>
<dbReference type="SUPFAM" id="SSF81935">
    <property type="entry name" value="N-terminal domain of bifunctional PutA protein"/>
    <property type="match status" value="1"/>
</dbReference>
<dbReference type="AlphaFoldDB" id="A0A7W8ENS0"/>
<dbReference type="Pfam" id="PF00171">
    <property type="entry name" value="Aldedh"/>
    <property type="match status" value="1"/>
</dbReference>
<dbReference type="InterPro" id="IPR016162">
    <property type="entry name" value="Ald_DH_N"/>
</dbReference>
<dbReference type="InterPro" id="IPR015590">
    <property type="entry name" value="Aldehyde_DH_dom"/>
</dbReference>
<dbReference type="InterPro" id="IPR024089">
    <property type="entry name" value="PRODH_PutA_dom_I/II"/>
</dbReference>
<feature type="domain" description="Proline dehydrogenase" evidence="8">
    <location>
        <begin position="197"/>
        <end position="491"/>
    </location>
</feature>
<comment type="similarity">
    <text evidence="5">In the C-terminal section; belongs to the aldehyde dehydrogenase family.</text>
</comment>
<dbReference type="NCBIfam" id="TIGR01238">
    <property type="entry name" value="D1pyr5carbox3"/>
    <property type="match status" value="1"/>
</dbReference>
<keyword evidence="3 5" id="KW-0520">NAD</keyword>
<comment type="similarity">
    <text evidence="5">In the N-terminal section; belongs to the proline dehydrogenase family.</text>
</comment>
<evidence type="ECO:0000313" key="10">
    <source>
        <dbReference type="EMBL" id="MBB5091785.1"/>
    </source>
</evidence>
<dbReference type="EC" id="1.5.5.2" evidence="5"/>
<keyword evidence="5" id="KW-0678">Repressor</keyword>
<dbReference type="Pfam" id="PF01619">
    <property type="entry name" value="Pro_dh"/>
    <property type="match status" value="1"/>
</dbReference>
<organism evidence="10 11">
    <name type="scientific">Pseudochrobactrum saccharolyticum</name>
    <dbReference type="NCBI Taxonomy" id="354352"/>
    <lineage>
        <taxon>Bacteria</taxon>
        <taxon>Pseudomonadati</taxon>
        <taxon>Pseudomonadota</taxon>
        <taxon>Alphaproteobacteria</taxon>
        <taxon>Hyphomicrobiales</taxon>
        <taxon>Brucellaceae</taxon>
        <taxon>Pseudochrobactrum</taxon>
    </lineage>
</organism>
<dbReference type="Proteomes" id="UP000531231">
    <property type="component" value="Unassembled WGS sequence"/>
</dbReference>
<dbReference type="Gene3D" id="1.20.5.460">
    <property type="entry name" value="Single helix bin"/>
    <property type="match status" value="1"/>
</dbReference>
<dbReference type="GO" id="GO:0003677">
    <property type="term" value="F:DNA binding"/>
    <property type="evidence" value="ECO:0007669"/>
    <property type="project" value="UniProtKB-KW"/>
</dbReference>
<evidence type="ECO:0000256" key="4">
    <source>
        <dbReference type="ARBA" id="ARBA00048142"/>
    </source>
</evidence>
<dbReference type="InterPro" id="IPR029041">
    <property type="entry name" value="FAD-linked_oxidoreductase-like"/>
</dbReference>
<comment type="caution">
    <text evidence="10">The sequence shown here is derived from an EMBL/GenBank/DDBJ whole genome shotgun (WGS) entry which is preliminary data.</text>
</comment>
<dbReference type="PIRSF" id="PIRSF000197">
    <property type="entry name" value="Bifunct_PutA"/>
    <property type="match status" value="1"/>
</dbReference>
<reference evidence="10 11" key="1">
    <citation type="submission" date="2020-08" db="EMBL/GenBank/DDBJ databases">
        <title>Genomic Encyclopedia of Type Strains, Phase IV (KMG-IV): sequencing the most valuable type-strain genomes for metagenomic binning, comparative biology and taxonomic classification.</title>
        <authorList>
            <person name="Goeker M."/>
        </authorList>
    </citation>
    <scope>NUCLEOTIDE SEQUENCE [LARGE SCALE GENOMIC DNA]</scope>
    <source>
        <strain evidence="10 11">DSM 25620</strain>
    </source>
</reference>
<dbReference type="GO" id="GO:0003842">
    <property type="term" value="F:L-glutamate gamma-semialdehyde dehydrogenase activity"/>
    <property type="evidence" value="ECO:0007669"/>
    <property type="project" value="UniProtKB-UniRule"/>
</dbReference>
<comment type="pathway">
    <text evidence="5">Amino-acid degradation; L-proline degradation into L-glutamate; L-glutamate from L-proline: step 1/2.</text>
</comment>
<evidence type="ECO:0000256" key="2">
    <source>
        <dbReference type="ARBA" id="ARBA00023002"/>
    </source>
</evidence>
<feature type="active site" evidence="6">
    <location>
        <position position="806"/>
    </location>
</feature>
<gene>
    <name evidence="10" type="ORF">HNQ68_002330</name>
</gene>
<dbReference type="PANTHER" id="PTHR42862">
    <property type="entry name" value="DELTA-1-PYRROLINE-5-CARBOXYLATE DEHYDROGENASE 1, ISOFORM A-RELATED"/>
    <property type="match status" value="1"/>
</dbReference>
<dbReference type="SUPFAM" id="SSF53720">
    <property type="entry name" value="ALDH-like"/>
    <property type="match status" value="1"/>
</dbReference>
<dbReference type="InterPro" id="IPR016161">
    <property type="entry name" value="Ald_DH/histidinol_DH"/>
</dbReference>
<feature type="domain" description="Aldehyde dehydrogenase" evidence="7">
    <location>
        <begin position="576"/>
        <end position="1028"/>
    </location>
</feature>
<dbReference type="GO" id="GO:0010133">
    <property type="term" value="P:L-proline catabolic process to L-glutamate"/>
    <property type="evidence" value="ECO:0007669"/>
    <property type="project" value="UniProtKB-UniRule"/>
</dbReference>
<keyword evidence="5" id="KW-0285">Flavoprotein</keyword>
<dbReference type="FunFam" id="3.40.309.10:FF:000005">
    <property type="entry name" value="1-pyrroline-5-carboxylate dehydrogenase 1"/>
    <property type="match status" value="1"/>
</dbReference>
<evidence type="ECO:0000256" key="6">
    <source>
        <dbReference type="PIRSR" id="PIRSR000197-1"/>
    </source>
</evidence>
<keyword evidence="5" id="KW-0804">Transcription</keyword>
<dbReference type="InterPro" id="IPR005933">
    <property type="entry name" value="PutA_C"/>
</dbReference>
<sequence length="1052" mass="113909">MTLPNTALSNAPQVVSEKAQNTTLPLPPFIAPYAPDDHELVSALLASVTFDDAANRRIDARASEFITSIRKQSKGIGGVEDFLREYGLSTREGLALMVLAEALLRVPDSATQDKLIEDKLKQGNWSEHRAQGDTWFVSASAWGLGLAAKVIRPGETPEGVLSSLVKRMGLPTVRTATKQAMRFLGSHFVLGENIHDALKRAKVAEKKGYRHSFDMLGEGARTAEDAKRYYKSYSDAIDEIGKAAGNGKLPDRMGISVKLSALHPRYLATHHAQVMRELVPDVLALAQKAKSYDLNFTIDAEEADRLELSLDLIDRVFADPSLAGWDGFGLAIQAYQKRALPVIQHIVSLCEKTGQRMMVRLVKGAYWDTEVKRTQERGLEDYPVFTRKAATDASYIACARYMLDQRKHIFPQFAGHNALTVAMILEMAGNDKSGFEFQRLHGMGESLFKQVTEAGEKIACRVYAPVGGYRDLLAYLVRRLLENGANSSFVSVVGDENVPVASLLKRPVEILNDGRGMRNANIPYPVDMYGQRRNSAGLEFGDRLVLGTFMDGIVKARANVDAVPLFAGFAKKGSGQPVLSPVDGSQVGTVAEATAEDAAKAVEVARKGFAGWSRMSVEDRATALERAGDLLEKNRDRFIDLLSREAGKTMDDGIAEIREAVDFCRYYAAEARRHFANETIMPGPTGEDNRLRYRGRGVFVCISPWNFPLAIFLGQVTAALAAGNAVVAKPAEQTPLIAYEAIKLLHEAGVPQDAVIYLPGDGSVGAALTSHARIDGVCFTGSTDTAWAINRTLAAKKGPIVPLIAETGGLNAMIVDATALPEQVADDVVMSAFRSAGQRCSALRIVYLQEDVADGMLKMIEGAAREMHLGNPALETTDIGPIIDREQQTMLNDYVEQMKGKAKVTKVGVTPEGELQAGHFFAPHIIELKDASELTREVFGPVLHVVRWKASELDNVLDQVANSGFGLTFGLHSRIEAVVARAVERLDVGNIYINRNTIGAVVGTQPFGGSGLSGTGPKAGGPNYLLRFALEQVVSVNTAAAGGNASLIAMGE</sequence>
<keyword evidence="5" id="KW-0805">Transcription regulation</keyword>
<dbReference type="GO" id="GO:0003700">
    <property type="term" value="F:DNA-binding transcription factor activity"/>
    <property type="evidence" value="ECO:0007669"/>
    <property type="project" value="InterPro"/>
</dbReference>